<accession>A0A2G5UXA1</accession>
<dbReference type="Gene3D" id="3.20.20.80">
    <property type="entry name" value="Glycosidases"/>
    <property type="match status" value="3"/>
</dbReference>
<dbReference type="Proteomes" id="UP000230233">
    <property type="component" value="Chromosome II"/>
</dbReference>
<keyword evidence="4" id="KW-1185">Reference proteome</keyword>
<proteinExistence type="predicted"/>
<feature type="transmembrane region" description="Helical" evidence="1">
    <location>
        <begin position="26"/>
        <end position="55"/>
    </location>
</feature>
<dbReference type="Pfam" id="PF00704">
    <property type="entry name" value="Glyco_hydro_18"/>
    <property type="match status" value="2"/>
</dbReference>
<keyword evidence="1" id="KW-1133">Transmembrane helix</keyword>
<dbReference type="GO" id="GO:0008061">
    <property type="term" value="F:chitin binding"/>
    <property type="evidence" value="ECO:0007669"/>
    <property type="project" value="InterPro"/>
</dbReference>
<reference evidence="4" key="1">
    <citation type="submission" date="2017-10" db="EMBL/GenBank/DDBJ databases">
        <title>Rapid genome shrinkage in a self-fertile nematode reveals novel sperm competition proteins.</title>
        <authorList>
            <person name="Yin D."/>
            <person name="Schwarz E.M."/>
            <person name="Thomas C.G."/>
            <person name="Felde R.L."/>
            <person name="Korf I.F."/>
            <person name="Cutter A.D."/>
            <person name="Schartner C.M."/>
            <person name="Ralston E.J."/>
            <person name="Meyer B.J."/>
            <person name="Haag E.S."/>
        </authorList>
    </citation>
    <scope>NUCLEOTIDE SEQUENCE [LARGE SCALE GENOMIC DNA]</scope>
    <source>
        <strain evidence="4">JU1422</strain>
    </source>
</reference>
<dbReference type="SMART" id="SM00636">
    <property type="entry name" value="Glyco_18"/>
    <property type="match status" value="2"/>
</dbReference>
<dbReference type="STRING" id="1611254.A0A2G5UXA1"/>
<dbReference type="AlphaFoldDB" id="A0A2G5UXA1"/>
<name>A0A2G5UXA1_9PELO</name>
<sequence>MTLFSDLVKIFRDYYKKKKDSRTFQVVQYIISISFILGICGLLAYGLSLAFWYYLDSPILEEPELKDWSQNFLGTGPAICDKRLVGYYTDYTKAIIRNEQILKLTHVIYLLLDVYPNGVVKVLDEQKDTSFLKKVEIAKRLNPKLKVMVGVGGYQFARRFSSVAGDETKRQTFQNSITAFLIYHKLDGVDIFWAWPKAKDRENCLKLIKGLRQNLPAQFLISMILPRLAQQLDGYILNSLVDYVDFFNVLSYDYFEPLPGNGANIGPISPMYGGQRGNVDGTMKRLTCEIRKPSKLNLGITLYGTYWNNVESGLGQKRDDIWRLAEVENGPGYSIGWREMEQRNWNLSAANWHEASKSSYIWNPRNKRFLGFESEKSLQEKVIYAKNKNIGGIVVWTMDQDDDKDSVLNIMTSVDMCERGTGDSLNFLFLAIDENGSISFAGDSGEERFLQMKETALSIRSEIKVMFSVGSHSTAFHFSKIVVERKKRRFLINSITSFIDEHDLDGVDVFWIWPSKQDRRSYIRFLQELKKSLAELKIEKKRAEDYIISIIAPRNPSEFEGFNLVEIMDSVDFINVLSYDYYYTTLKVGPLSPLYGGTEGNVDETMKYLSCKTENSRKLNMGVTFYGTTYLNTDLPFGNDSFWIPTSSETKGPFGVRWNQITSDEKSKAKWDNISRTPYSWEDRKFFTFENEKSMREKMKYAEDHNIGGILIWVIDQDDDENTLLSVVSSVDLCSGSSLLAYSCGN</sequence>
<dbReference type="EMBL" id="PDUG01000002">
    <property type="protein sequence ID" value="PIC44120.1"/>
    <property type="molecule type" value="Genomic_DNA"/>
</dbReference>
<dbReference type="PANTHER" id="PTHR46073">
    <property type="entry name" value="CHITINASE"/>
    <property type="match status" value="1"/>
</dbReference>
<feature type="domain" description="GH18" evidence="2">
    <location>
        <begin position="413"/>
        <end position="735"/>
    </location>
</feature>
<dbReference type="PANTHER" id="PTHR46073:SF12">
    <property type="entry name" value="GH18 DOMAIN-CONTAINING PROTEIN"/>
    <property type="match status" value="1"/>
</dbReference>
<organism evidence="3 4">
    <name type="scientific">Caenorhabditis nigoni</name>
    <dbReference type="NCBI Taxonomy" id="1611254"/>
    <lineage>
        <taxon>Eukaryota</taxon>
        <taxon>Metazoa</taxon>
        <taxon>Ecdysozoa</taxon>
        <taxon>Nematoda</taxon>
        <taxon>Chromadorea</taxon>
        <taxon>Rhabditida</taxon>
        <taxon>Rhabditina</taxon>
        <taxon>Rhabditomorpha</taxon>
        <taxon>Rhabditoidea</taxon>
        <taxon>Rhabditidae</taxon>
        <taxon>Peloderinae</taxon>
        <taxon>Caenorhabditis</taxon>
    </lineage>
</organism>
<dbReference type="InterPro" id="IPR029070">
    <property type="entry name" value="Chitinase_insertion_sf"/>
</dbReference>
<dbReference type="OrthoDB" id="5800021at2759"/>
<dbReference type="InterPro" id="IPR011583">
    <property type="entry name" value="Chitinase_II/V-like_cat"/>
</dbReference>
<dbReference type="GO" id="GO:0005975">
    <property type="term" value="P:carbohydrate metabolic process"/>
    <property type="evidence" value="ECO:0007669"/>
    <property type="project" value="InterPro"/>
</dbReference>
<protein>
    <recommendedName>
        <fullName evidence="2">GH18 domain-containing protein</fullName>
    </recommendedName>
</protein>
<keyword evidence="1" id="KW-0472">Membrane</keyword>
<evidence type="ECO:0000313" key="3">
    <source>
        <dbReference type="EMBL" id="PIC44120.1"/>
    </source>
</evidence>
<keyword evidence="1" id="KW-0812">Transmembrane</keyword>
<dbReference type="InterPro" id="IPR001223">
    <property type="entry name" value="Glyco_hydro18_cat"/>
</dbReference>
<comment type="caution">
    <text evidence="3">The sequence shown here is derived from an EMBL/GenBank/DDBJ whole genome shotgun (WGS) entry which is preliminary data.</text>
</comment>
<feature type="domain" description="GH18" evidence="2">
    <location>
        <begin position="82"/>
        <end position="418"/>
    </location>
</feature>
<gene>
    <name evidence="3" type="primary">Cnig_chr_II.g4598</name>
    <name evidence="3" type="ORF">B9Z55_004598</name>
</gene>
<evidence type="ECO:0000256" key="1">
    <source>
        <dbReference type="SAM" id="Phobius"/>
    </source>
</evidence>
<evidence type="ECO:0000259" key="2">
    <source>
        <dbReference type="PROSITE" id="PS51910"/>
    </source>
</evidence>
<dbReference type="InterPro" id="IPR017853">
    <property type="entry name" value="GH"/>
</dbReference>
<dbReference type="PROSITE" id="PS51910">
    <property type="entry name" value="GH18_2"/>
    <property type="match status" value="2"/>
</dbReference>
<dbReference type="SUPFAM" id="SSF51445">
    <property type="entry name" value="(Trans)glycosidases"/>
    <property type="match status" value="2"/>
</dbReference>
<evidence type="ECO:0000313" key="4">
    <source>
        <dbReference type="Proteomes" id="UP000230233"/>
    </source>
</evidence>
<dbReference type="Gene3D" id="3.10.50.10">
    <property type="match status" value="1"/>
</dbReference>